<keyword evidence="1" id="KW-0175">Coiled coil</keyword>
<name>U2F455_9EURY</name>
<evidence type="ECO:0000313" key="3">
    <source>
        <dbReference type="Proteomes" id="UP000003861"/>
    </source>
</evidence>
<accession>U2F455</accession>
<protein>
    <submittedName>
        <fullName evidence="2">Uncharacterized protein</fullName>
    </submittedName>
</protein>
<dbReference type="Proteomes" id="UP000003861">
    <property type="component" value="Unassembled WGS sequence"/>
</dbReference>
<evidence type="ECO:0000313" key="2">
    <source>
        <dbReference type="EMBL" id="ERJ05115.1"/>
    </source>
</evidence>
<comment type="caution">
    <text evidence="2">The sequence shown here is derived from an EMBL/GenBank/DDBJ whole genome shotgun (WGS) entry which is preliminary data.</text>
</comment>
<organism evidence="2 3">
    <name type="scientific">Halorhabdus tiamatea SARL4B</name>
    <dbReference type="NCBI Taxonomy" id="1033806"/>
    <lineage>
        <taxon>Archaea</taxon>
        <taxon>Methanobacteriati</taxon>
        <taxon>Methanobacteriota</taxon>
        <taxon>Stenosarchaea group</taxon>
        <taxon>Halobacteria</taxon>
        <taxon>Halobacteriales</taxon>
        <taxon>Haloarculaceae</taxon>
        <taxon>Halorhabdus</taxon>
    </lineage>
</organism>
<reference evidence="2 3" key="2">
    <citation type="journal article" date="2013" name="PLoS ONE">
        <title>INDIGO - INtegrated Data Warehouse of MIcrobial GenOmes with Examples from the Red Sea Extremophiles.</title>
        <authorList>
            <person name="Alam I."/>
            <person name="Antunes A."/>
            <person name="Kamau A.A."/>
            <person name="Ba Alawi W."/>
            <person name="Kalkatawi M."/>
            <person name="Stingl U."/>
            <person name="Bajic V.B."/>
        </authorList>
    </citation>
    <scope>NUCLEOTIDE SEQUENCE [LARGE SCALE GENOMIC DNA]</scope>
    <source>
        <strain evidence="2 3">SARL4B</strain>
    </source>
</reference>
<dbReference type="EMBL" id="AFNT02000044">
    <property type="protein sequence ID" value="ERJ05115.1"/>
    <property type="molecule type" value="Genomic_DNA"/>
</dbReference>
<reference evidence="2 3" key="1">
    <citation type="journal article" date="2011" name="J. Bacteriol.">
        <title>Genome sequence of Halorhabdus tiamatea, the first archaeon isolated from a deep-sea anoxic brine lake.</title>
        <authorList>
            <person name="Antunes A."/>
            <person name="Alam I."/>
            <person name="Bajic V.B."/>
            <person name="Stingl U."/>
        </authorList>
    </citation>
    <scope>NUCLEOTIDE SEQUENCE [LARGE SCALE GENOMIC DNA]</scope>
    <source>
        <strain evidence="2 3">SARL4B</strain>
    </source>
</reference>
<proteinExistence type="predicted"/>
<sequence length="153" mass="16636">MEDTTMAPDATIETERTEAEISEIAGKLRPLVAELQDLSLADLEEVKTETLADLEDALKCLDDAAEEARKEAVEAELDDRVSIGGSVGNISRREGHSKFVYDDAAAIERLEEAGVDPTEAMTVKASALVEVAEQAGIDSDELVGKAEYTYYRR</sequence>
<evidence type="ECO:0000256" key="1">
    <source>
        <dbReference type="SAM" id="Coils"/>
    </source>
</evidence>
<dbReference type="InterPro" id="IPR058289">
    <property type="entry name" value="DUF7983"/>
</dbReference>
<feature type="coiled-coil region" evidence="1">
    <location>
        <begin position="51"/>
        <end position="78"/>
    </location>
</feature>
<gene>
    <name evidence="2" type="ORF">HLRTI_002914</name>
</gene>
<dbReference type="Pfam" id="PF25943">
    <property type="entry name" value="DUF7983"/>
    <property type="match status" value="1"/>
</dbReference>
<dbReference type="AlphaFoldDB" id="U2F455"/>